<dbReference type="GO" id="GO:0032259">
    <property type="term" value="P:methylation"/>
    <property type="evidence" value="ECO:0007669"/>
    <property type="project" value="UniProtKB-KW"/>
</dbReference>
<dbReference type="PANTHER" id="PTHR43591:SF24">
    <property type="entry name" value="2-METHOXY-6-POLYPRENYL-1,4-BENZOQUINOL METHYLASE, MITOCHONDRIAL"/>
    <property type="match status" value="1"/>
</dbReference>
<name>A0A2N5DPX0_9CAUL</name>
<keyword evidence="3" id="KW-1185">Reference proteome</keyword>
<dbReference type="AlphaFoldDB" id="A0A2N5DPX0"/>
<dbReference type="EMBL" id="PJRS01000010">
    <property type="protein sequence ID" value="PLR28084.1"/>
    <property type="molecule type" value="Genomic_DNA"/>
</dbReference>
<feature type="domain" description="Methyltransferase" evidence="1">
    <location>
        <begin position="50"/>
        <end position="144"/>
    </location>
</feature>
<protein>
    <submittedName>
        <fullName evidence="2">SAM-dependent methyltransferase</fullName>
    </submittedName>
</protein>
<proteinExistence type="predicted"/>
<dbReference type="InterPro" id="IPR029063">
    <property type="entry name" value="SAM-dependent_MTases_sf"/>
</dbReference>
<evidence type="ECO:0000313" key="2">
    <source>
        <dbReference type="EMBL" id="PLR28084.1"/>
    </source>
</evidence>
<comment type="caution">
    <text evidence="2">The sequence shown here is derived from an EMBL/GenBank/DDBJ whole genome shotgun (WGS) entry which is preliminary data.</text>
</comment>
<dbReference type="PANTHER" id="PTHR43591">
    <property type="entry name" value="METHYLTRANSFERASE"/>
    <property type="match status" value="1"/>
</dbReference>
<dbReference type="InterPro" id="IPR041698">
    <property type="entry name" value="Methyltransf_25"/>
</dbReference>
<evidence type="ECO:0000259" key="1">
    <source>
        <dbReference type="Pfam" id="PF13649"/>
    </source>
</evidence>
<sequence>MTERNVNQISDWNGRTGERWVANQARLDRMLKDYGQAAIAAAAPAAGEQVLDIGCGAGAGSLEIAALVGPSGGVLGVDVSEPLVARARELAAEVANVKFQVDDASRALLPVEQFDLLFSRFGVMFFDEPAAAFAHMRRALKLGGRLAFVCWRGAGENDWVRLPMKAIAPIVGAPAPPPPEAPGPFSFGDRARVERILAEAGFVDVAFTAIDHPITFGEGETRQAAIEDAVDLAFQVGPLTRALADQSDAVRAQAIPLVREAFAAKATGEAVVIEGAGWVVTARNSMA</sequence>
<dbReference type="Proteomes" id="UP000234479">
    <property type="component" value="Unassembled WGS sequence"/>
</dbReference>
<evidence type="ECO:0000313" key="3">
    <source>
        <dbReference type="Proteomes" id="UP000234479"/>
    </source>
</evidence>
<organism evidence="2 3">
    <name type="scientific">Caulobacter zeae</name>
    <dbReference type="NCBI Taxonomy" id="2055137"/>
    <lineage>
        <taxon>Bacteria</taxon>
        <taxon>Pseudomonadati</taxon>
        <taxon>Pseudomonadota</taxon>
        <taxon>Alphaproteobacteria</taxon>
        <taxon>Caulobacterales</taxon>
        <taxon>Caulobacteraceae</taxon>
        <taxon>Caulobacter</taxon>
    </lineage>
</organism>
<dbReference type="GO" id="GO:0008168">
    <property type="term" value="F:methyltransferase activity"/>
    <property type="evidence" value="ECO:0007669"/>
    <property type="project" value="UniProtKB-KW"/>
</dbReference>
<dbReference type="SUPFAM" id="SSF53335">
    <property type="entry name" value="S-adenosyl-L-methionine-dependent methyltransferases"/>
    <property type="match status" value="1"/>
</dbReference>
<dbReference type="Pfam" id="PF13649">
    <property type="entry name" value="Methyltransf_25"/>
    <property type="match status" value="1"/>
</dbReference>
<gene>
    <name evidence="2" type="ORF">SGCZBJ_03480</name>
</gene>
<keyword evidence="2" id="KW-0808">Transferase</keyword>
<dbReference type="OrthoDB" id="9777638at2"/>
<keyword evidence="2" id="KW-0489">Methyltransferase</keyword>
<accession>A0A2N5DPX0</accession>
<dbReference type="CDD" id="cd02440">
    <property type="entry name" value="AdoMet_MTases"/>
    <property type="match status" value="1"/>
</dbReference>
<dbReference type="RefSeq" id="WP_101716638.1">
    <property type="nucleotide sequence ID" value="NZ_PJRS01000010.1"/>
</dbReference>
<dbReference type="Gene3D" id="3.40.50.150">
    <property type="entry name" value="Vaccinia Virus protein VP39"/>
    <property type="match status" value="1"/>
</dbReference>
<reference evidence="2 3" key="1">
    <citation type="submission" date="2017-12" db="EMBL/GenBank/DDBJ databases">
        <title>The genome sequence of Caulobacter sp. 410.</title>
        <authorList>
            <person name="Gao J."/>
            <person name="Mao X."/>
            <person name="Sun J."/>
        </authorList>
    </citation>
    <scope>NUCLEOTIDE SEQUENCE [LARGE SCALE GENOMIC DNA]</scope>
    <source>
        <strain evidence="2 3">410</strain>
    </source>
</reference>